<proteinExistence type="predicted"/>
<comment type="caution">
    <text evidence="2">The sequence shown here is derived from an EMBL/GenBank/DDBJ whole genome shotgun (WGS) entry which is preliminary data.</text>
</comment>
<keyword evidence="3" id="KW-1185">Reference proteome</keyword>
<dbReference type="EMBL" id="PUEJ01000006">
    <property type="protein sequence ID" value="PRH86221.1"/>
    <property type="molecule type" value="Genomic_DNA"/>
</dbReference>
<sequence>MTAFAQRHAISDVCILTADIERSIAFYTGKLGFALKHRAPGFADFNGAGLTLALWEIGHISQHAGLSAERGSGHHNVLIAVLMSSPAELDACHAELTAKGVSFQRPPADYAWNARCCYFAGPDGEVWELYAWLDGGAPGKLA</sequence>
<dbReference type="InterPro" id="IPR037523">
    <property type="entry name" value="VOC_core"/>
</dbReference>
<dbReference type="PANTHER" id="PTHR36503">
    <property type="entry name" value="BLR2520 PROTEIN"/>
    <property type="match status" value="1"/>
</dbReference>
<reference evidence="2 3" key="1">
    <citation type="submission" date="2018-02" db="EMBL/GenBank/DDBJ databases">
        <title>Whole genome sequencing of endophytic bacterium.</title>
        <authorList>
            <person name="Eedara R."/>
            <person name="Podile A.R."/>
        </authorList>
    </citation>
    <scope>NUCLEOTIDE SEQUENCE [LARGE SCALE GENOMIC DNA]</scope>
    <source>
        <strain evidence="2 3">RP1T</strain>
    </source>
</reference>
<dbReference type="GO" id="GO:0016829">
    <property type="term" value="F:lyase activity"/>
    <property type="evidence" value="ECO:0007669"/>
    <property type="project" value="UniProtKB-KW"/>
</dbReference>
<dbReference type="InterPro" id="IPR004360">
    <property type="entry name" value="Glyas_Fos-R_dOase_dom"/>
</dbReference>
<dbReference type="AlphaFoldDB" id="A0A2S9QA52"/>
<protein>
    <submittedName>
        <fullName evidence="2">Lactoylglutathione lyase</fullName>
    </submittedName>
</protein>
<evidence type="ECO:0000313" key="3">
    <source>
        <dbReference type="Proteomes" id="UP000237682"/>
    </source>
</evidence>
<accession>A0A2S9QA52</accession>
<dbReference type="SUPFAM" id="SSF54593">
    <property type="entry name" value="Glyoxalase/Bleomycin resistance protein/Dihydroxybiphenyl dioxygenase"/>
    <property type="match status" value="1"/>
</dbReference>
<dbReference type="RefSeq" id="WP_105863516.1">
    <property type="nucleotide sequence ID" value="NZ_PUEJ01000006.1"/>
</dbReference>
<feature type="domain" description="VOC" evidence="1">
    <location>
        <begin position="9"/>
        <end position="132"/>
    </location>
</feature>
<evidence type="ECO:0000313" key="2">
    <source>
        <dbReference type="EMBL" id="PRH86221.1"/>
    </source>
</evidence>
<dbReference type="Proteomes" id="UP000237682">
    <property type="component" value="Unassembled WGS sequence"/>
</dbReference>
<keyword evidence="2" id="KW-0456">Lyase</keyword>
<evidence type="ECO:0000259" key="1">
    <source>
        <dbReference type="PROSITE" id="PS51819"/>
    </source>
</evidence>
<dbReference type="InterPro" id="IPR029068">
    <property type="entry name" value="Glyas_Bleomycin-R_OHBP_Dase"/>
</dbReference>
<dbReference type="PROSITE" id="PS51819">
    <property type="entry name" value="VOC"/>
    <property type="match status" value="1"/>
</dbReference>
<name>A0A2S9QA52_9HYPH</name>
<dbReference type="Pfam" id="PF00903">
    <property type="entry name" value="Glyoxalase"/>
    <property type="match status" value="1"/>
</dbReference>
<dbReference type="CDD" id="cd06587">
    <property type="entry name" value="VOC"/>
    <property type="match status" value="1"/>
</dbReference>
<dbReference type="PANTHER" id="PTHR36503:SF3">
    <property type="entry name" value="BLR0126 PROTEIN"/>
    <property type="match status" value="1"/>
</dbReference>
<dbReference type="Gene3D" id="3.10.180.10">
    <property type="entry name" value="2,3-Dihydroxybiphenyl 1,2-Dioxygenase, domain 1"/>
    <property type="match status" value="1"/>
</dbReference>
<dbReference type="OrthoDB" id="9798430at2"/>
<organism evidence="2 3">
    <name type="scientific">Labrys okinawensis</name>
    <dbReference type="NCBI Taxonomy" id="346911"/>
    <lineage>
        <taxon>Bacteria</taxon>
        <taxon>Pseudomonadati</taxon>
        <taxon>Pseudomonadota</taxon>
        <taxon>Alphaproteobacteria</taxon>
        <taxon>Hyphomicrobiales</taxon>
        <taxon>Xanthobacteraceae</taxon>
        <taxon>Labrys</taxon>
    </lineage>
</organism>
<gene>
    <name evidence="2" type="ORF">C5L14_18450</name>
</gene>